<keyword evidence="8" id="KW-1185">Reference proteome</keyword>
<organism evidence="7 8">
    <name type="scientific">Hoyosella altamirensis</name>
    <dbReference type="NCBI Taxonomy" id="616997"/>
    <lineage>
        <taxon>Bacteria</taxon>
        <taxon>Bacillati</taxon>
        <taxon>Actinomycetota</taxon>
        <taxon>Actinomycetes</taxon>
        <taxon>Mycobacteriales</taxon>
        <taxon>Hoyosellaceae</taxon>
        <taxon>Hoyosella</taxon>
    </lineage>
</organism>
<proteinExistence type="inferred from homology"/>
<evidence type="ECO:0000256" key="5">
    <source>
        <dbReference type="ARBA" id="ARBA00022989"/>
    </source>
</evidence>
<keyword evidence="5" id="KW-1133">Transmembrane helix</keyword>
<gene>
    <name evidence="7" type="ORF">FHU29_003106</name>
</gene>
<evidence type="ECO:0000256" key="2">
    <source>
        <dbReference type="ARBA" id="ARBA00006228"/>
    </source>
</evidence>
<dbReference type="GO" id="GO:0008324">
    <property type="term" value="F:monoatomic cation transmembrane transporter activity"/>
    <property type="evidence" value="ECO:0007669"/>
    <property type="project" value="InterPro"/>
</dbReference>
<reference evidence="7 8" key="1">
    <citation type="submission" date="2020-08" db="EMBL/GenBank/DDBJ databases">
        <title>Sequencing the genomes of 1000 actinobacteria strains.</title>
        <authorList>
            <person name="Klenk H.-P."/>
        </authorList>
    </citation>
    <scope>NUCLEOTIDE SEQUENCE [LARGE SCALE GENOMIC DNA]</scope>
    <source>
        <strain evidence="7 8">DSM 45258</strain>
    </source>
</reference>
<keyword evidence="4" id="KW-0812">Transmembrane</keyword>
<name>A0A839RQH2_9ACTN</name>
<evidence type="ECO:0000313" key="8">
    <source>
        <dbReference type="Proteomes" id="UP000567922"/>
    </source>
</evidence>
<evidence type="ECO:0000256" key="3">
    <source>
        <dbReference type="ARBA" id="ARBA00022475"/>
    </source>
</evidence>
<protein>
    <submittedName>
        <fullName evidence="7">Multicomponent Na+:H+ antiporter subunit E</fullName>
    </submittedName>
</protein>
<dbReference type="PANTHER" id="PTHR34584">
    <property type="entry name" value="NA(+)/H(+) ANTIPORTER SUBUNIT E1"/>
    <property type="match status" value="1"/>
</dbReference>
<dbReference type="AlphaFoldDB" id="A0A839RQH2"/>
<dbReference type="RefSeq" id="WP_064440544.1">
    <property type="nucleotide sequence ID" value="NZ_BDDI01000008.1"/>
</dbReference>
<dbReference type="GO" id="GO:0005886">
    <property type="term" value="C:plasma membrane"/>
    <property type="evidence" value="ECO:0007669"/>
    <property type="project" value="UniProtKB-SubCell"/>
</dbReference>
<dbReference type="OrthoDB" id="4773693at2"/>
<dbReference type="PANTHER" id="PTHR34584:SF1">
    <property type="entry name" value="NA(+)_H(+) ANTIPORTER SUBUNIT E1"/>
    <property type="match status" value="1"/>
</dbReference>
<sequence length="171" mass="18791">MNRLSGTGIVAFWIKARGAVPRIAVFALMWWVLTEGAADMIQYGFVVVPLSAGLSLILLPPKGRSGPLPRRLLSGTMLLFWFLWQSFRGGADVAVRAVRRPVDLDPGMVTHHTTLPDDMSRVALTAITSLMPGTLSVNLEETELQVHVLDRSMRTAEQLAELERRLSTLAG</sequence>
<evidence type="ECO:0000256" key="4">
    <source>
        <dbReference type="ARBA" id="ARBA00022692"/>
    </source>
</evidence>
<comment type="similarity">
    <text evidence="2">Belongs to the CPA3 antiporters (TC 2.A.63) subunit E family.</text>
</comment>
<evidence type="ECO:0000256" key="6">
    <source>
        <dbReference type="ARBA" id="ARBA00023136"/>
    </source>
</evidence>
<accession>A0A839RQH2</accession>
<dbReference type="EMBL" id="JACHWS010000003">
    <property type="protein sequence ID" value="MBB3038637.1"/>
    <property type="molecule type" value="Genomic_DNA"/>
</dbReference>
<evidence type="ECO:0000256" key="1">
    <source>
        <dbReference type="ARBA" id="ARBA00004651"/>
    </source>
</evidence>
<dbReference type="Proteomes" id="UP000567922">
    <property type="component" value="Unassembled WGS sequence"/>
</dbReference>
<keyword evidence="6" id="KW-0472">Membrane</keyword>
<comment type="subcellular location">
    <subcellularLocation>
        <location evidence="1">Cell membrane</location>
        <topology evidence="1">Multi-pass membrane protein</topology>
    </subcellularLocation>
</comment>
<keyword evidence="3" id="KW-1003">Cell membrane</keyword>
<dbReference type="InterPro" id="IPR002758">
    <property type="entry name" value="Cation_antiport_E"/>
</dbReference>
<evidence type="ECO:0000313" key="7">
    <source>
        <dbReference type="EMBL" id="MBB3038637.1"/>
    </source>
</evidence>
<comment type="caution">
    <text evidence="7">The sequence shown here is derived from an EMBL/GenBank/DDBJ whole genome shotgun (WGS) entry which is preliminary data.</text>
</comment>
<dbReference type="Pfam" id="PF01899">
    <property type="entry name" value="MNHE"/>
    <property type="match status" value="1"/>
</dbReference>